<reference evidence="8 9" key="1">
    <citation type="submission" date="2017-03" db="EMBL/GenBank/DDBJ databases">
        <title>Genomes of endolithic fungi from Antarctica.</title>
        <authorList>
            <person name="Coleine C."/>
            <person name="Masonjones S."/>
            <person name="Stajich J.E."/>
        </authorList>
    </citation>
    <scope>NUCLEOTIDE SEQUENCE [LARGE SCALE GENOMIC DNA]</scope>
    <source>
        <strain evidence="8 9">CCFEE 5184</strain>
    </source>
</reference>
<dbReference type="PANTHER" id="PTHR11814">
    <property type="entry name" value="SULFATE TRANSPORTER"/>
    <property type="match status" value="1"/>
</dbReference>
<keyword evidence="3 6" id="KW-1133">Transmembrane helix</keyword>
<feature type="transmembrane region" description="Helical" evidence="6">
    <location>
        <begin position="642"/>
        <end position="670"/>
    </location>
</feature>
<dbReference type="EMBL" id="NAJQ01000062">
    <property type="protein sequence ID" value="TKA80843.1"/>
    <property type="molecule type" value="Genomic_DNA"/>
</dbReference>
<feature type="region of interest" description="Disordered" evidence="5">
    <location>
        <begin position="125"/>
        <end position="161"/>
    </location>
</feature>
<dbReference type="PROSITE" id="PS50801">
    <property type="entry name" value="STAS"/>
    <property type="match status" value="1"/>
</dbReference>
<evidence type="ECO:0000256" key="6">
    <source>
        <dbReference type="SAM" id="Phobius"/>
    </source>
</evidence>
<feature type="transmembrane region" description="Helical" evidence="6">
    <location>
        <begin position="311"/>
        <end position="331"/>
    </location>
</feature>
<evidence type="ECO:0000256" key="5">
    <source>
        <dbReference type="SAM" id="MobiDB-lite"/>
    </source>
</evidence>
<feature type="transmembrane region" description="Helical" evidence="6">
    <location>
        <begin position="426"/>
        <end position="445"/>
    </location>
</feature>
<feature type="region of interest" description="Disordered" evidence="5">
    <location>
        <begin position="867"/>
        <end position="906"/>
    </location>
</feature>
<proteinExistence type="predicted"/>
<feature type="domain" description="STAS" evidence="7">
    <location>
        <begin position="708"/>
        <end position="840"/>
    </location>
</feature>
<feature type="region of interest" description="Disordered" evidence="5">
    <location>
        <begin position="1"/>
        <end position="88"/>
    </location>
</feature>
<comment type="subcellular location">
    <subcellularLocation>
        <location evidence="1">Membrane</location>
        <topology evidence="1">Multi-pass membrane protein</topology>
    </subcellularLocation>
</comment>
<evidence type="ECO:0000259" key="7">
    <source>
        <dbReference type="PROSITE" id="PS50801"/>
    </source>
</evidence>
<feature type="compositionally biased region" description="Basic and acidic residues" evidence="5">
    <location>
        <begin position="152"/>
        <end position="161"/>
    </location>
</feature>
<evidence type="ECO:0000256" key="2">
    <source>
        <dbReference type="ARBA" id="ARBA00022692"/>
    </source>
</evidence>
<feature type="compositionally biased region" description="Basic and acidic residues" evidence="5">
    <location>
        <begin position="867"/>
        <end position="879"/>
    </location>
</feature>
<feature type="compositionally biased region" description="Basic and acidic residues" evidence="5">
    <location>
        <begin position="888"/>
        <end position="906"/>
    </location>
</feature>
<evidence type="ECO:0000313" key="9">
    <source>
        <dbReference type="Proteomes" id="UP000309340"/>
    </source>
</evidence>
<dbReference type="STRING" id="329884.A0A4U0XYU4"/>
<dbReference type="CDD" id="cd07042">
    <property type="entry name" value="STAS_SulP_like_sulfate_transporter"/>
    <property type="match status" value="1"/>
</dbReference>
<dbReference type="InterPro" id="IPR002645">
    <property type="entry name" value="STAS_dom"/>
</dbReference>
<feature type="transmembrane region" description="Helical" evidence="6">
    <location>
        <begin position="343"/>
        <end position="362"/>
    </location>
</feature>
<keyword evidence="4 6" id="KW-0472">Membrane</keyword>
<feature type="region of interest" description="Disordered" evidence="5">
    <location>
        <begin position="504"/>
        <end position="533"/>
    </location>
</feature>
<dbReference type="AlphaFoldDB" id="A0A4U0XYU4"/>
<name>A0A4U0XYU4_9PEZI</name>
<keyword evidence="9" id="KW-1185">Reference proteome</keyword>
<dbReference type="GO" id="GO:0055085">
    <property type="term" value="P:transmembrane transport"/>
    <property type="evidence" value="ECO:0007669"/>
    <property type="project" value="InterPro"/>
</dbReference>
<evidence type="ECO:0000256" key="4">
    <source>
        <dbReference type="ARBA" id="ARBA00023136"/>
    </source>
</evidence>
<dbReference type="InterPro" id="IPR036513">
    <property type="entry name" value="STAS_dom_sf"/>
</dbReference>
<accession>A0A4U0XYU4</accession>
<feature type="transmembrane region" description="Helical" evidence="6">
    <location>
        <begin position="258"/>
        <end position="278"/>
    </location>
</feature>
<dbReference type="InterPro" id="IPR011547">
    <property type="entry name" value="SLC26A/SulP_dom"/>
</dbReference>
<feature type="transmembrane region" description="Helical" evidence="6">
    <location>
        <begin position="586"/>
        <end position="605"/>
    </location>
</feature>
<feature type="transmembrane region" description="Helical" evidence="6">
    <location>
        <begin position="395"/>
        <end position="414"/>
    </location>
</feature>
<evidence type="ECO:0000313" key="8">
    <source>
        <dbReference type="EMBL" id="TKA80843.1"/>
    </source>
</evidence>
<keyword evidence="2 6" id="KW-0812">Transmembrane</keyword>
<dbReference type="OrthoDB" id="427213at2759"/>
<dbReference type="GO" id="GO:0016020">
    <property type="term" value="C:membrane"/>
    <property type="evidence" value="ECO:0007669"/>
    <property type="project" value="UniProtKB-SubCell"/>
</dbReference>
<dbReference type="Proteomes" id="UP000309340">
    <property type="component" value="Unassembled WGS sequence"/>
</dbReference>
<feature type="transmembrane region" description="Helical" evidence="6">
    <location>
        <begin position="546"/>
        <end position="566"/>
    </location>
</feature>
<dbReference type="Gene3D" id="3.30.750.24">
    <property type="entry name" value="STAS domain"/>
    <property type="match status" value="1"/>
</dbReference>
<dbReference type="Pfam" id="PF01740">
    <property type="entry name" value="STAS"/>
    <property type="match status" value="1"/>
</dbReference>
<dbReference type="InterPro" id="IPR001902">
    <property type="entry name" value="SLC26A/SulP_fam"/>
</dbReference>
<organism evidence="8 9">
    <name type="scientific">Friedmanniomyces simplex</name>
    <dbReference type="NCBI Taxonomy" id="329884"/>
    <lineage>
        <taxon>Eukaryota</taxon>
        <taxon>Fungi</taxon>
        <taxon>Dikarya</taxon>
        <taxon>Ascomycota</taxon>
        <taxon>Pezizomycotina</taxon>
        <taxon>Dothideomycetes</taxon>
        <taxon>Dothideomycetidae</taxon>
        <taxon>Mycosphaerellales</taxon>
        <taxon>Teratosphaeriaceae</taxon>
        <taxon>Friedmanniomyces</taxon>
    </lineage>
</organism>
<feature type="compositionally biased region" description="Polar residues" evidence="5">
    <location>
        <begin position="1"/>
        <end position="16"/>
    </location>
</feature>
<feature type="transmembrane region" description="Helical" evidence="6">
    <location>
        <begin position="484"/>
        <end position="507"/>
    </location>
</feature>
<dbReference type="SUPFAM" id="SSF52091">
    <property type="entry name" value="SpoIIaa-like"/>
    <property type="match status" value="1"/>
</dbReference>
<feature type="compositionally biased region" description="Acidic residues" evidence="5">
    <location>
        <begin position="523"/>
        <end position="532"/>
    </location>
</feature>
<comment type="caution">
    <text evidence="8">The sequence shown here is derived from an EMBL/GenBank/DDBJ whole genome shotgun (WGS) entry which is preliminary data.</text>
</comment>
<evidence type="ECO:0000256" key="1">
    <source>
        <dbReference type="ARBA" id="ARBA00004141"/>
    </source>
</evidence>
<evidence type="ECO:0000256" key="3">
    <source>
        <dbReference type="ARBA" id="ARBA00022989"/>
    </source>
</evidence>
<feature type="transmembrane region" description="Helical" evidence="6">
    <location>
        <begin position="228"/>
        <end position="246"/>
    </location>
</feature>
<sequence>MPTPRSSRQSSISVQHQPAVPSALRQAHMPPSSPEDHHHAQTQANGNGHPDIESDGIHPVAQEGASVKSDASATHAQGAIEEPPEAPDVKSRLLAFGQKYHLPGCGDPNCDHGAYSPRPRYPRNYFRSYGSIAPSERSDGSRDGYGGPNHDGTADEGGHNQDGRRYVERALGDAVTDGLLGHPSRKSTTHHLARRHGVRHERLMYLLYYLPITRWLPQYRLAHLRGDLIAALTMSSFYIPMALSYASNLAHIPPINGLYSFVFHPLIYALLGTCPQMVVGPEAAGSLLTGGVVKAAIDAGHHKDHDGHRSAAIAGLTTGLAGAIILAAGICRLGFLDSVLSRPFLRGFISAIGIVILVDQLIPEMGLDTAASHSEASHGSSLDKILFLFRHAGDAHKLTCILAFSTIAIVLVLRELKKRLQPRMSWVAYIPDRFLVVVLSAVFAWRFKWESRGLQILGDIRSKGTPFQPEFPFAKRNFEGVDDAFGTAFVIALLGFFESSVAGKSLGSGGSAPRSKRVKKDDGEEEDVEQEAEGIKGMTVSANRELVALGVGNLIGGVFMSLPAFGGYGRSKVNASTGGTTPMSSVFLSAITVVCVLFLLPYFYYIPKATLSAMISVVAYSLIEEAPHDVLFFYRISGYSELTLMLLIFLTTFFWNLRVGITVGIGLSLLRLLRHSTRPRIQILGRVPGTMPVEFEDAERMNSAGEGEAQAVEFVPYCLIVKIPEPLTFANTGSLKDRLRRLEDHGTSAAHPALPKVRRAEHNLNLIFDVHGVTSLDPAAAQVLLEIVESYIQRGTRVFFCRVPGRKTEVWRLLNVTGIVELVGGESHFLPGVNEALRATEMAGGDEEALVGGDDGGVGDEVEGIRERMTRTQGGDDGRVFGGEDGAGDGRRAEQMEHDPLKGSAR</sequence>
<gene>
    <name evidence="8" type="ORF">B0A55_02333</name>
</gene>
<dbReference type="Pfam" id="PF00916">
    <property type="entry name" value="Sulfate_transp"/>
    <property type="match status" value="1"/>
</dbReference>
<protein>
    <recommendedName>
        <fullName evidence="7">STAS domain-containing protein</fullName>
    </recommendedName>
</protein>